<reference evidence="1" key="1">
    <citation type="journal article" date="2020" name="Nature">
        <title>Giant virus diversity and host interactions through global metagenomics.</title>
        <authorList>
            <person name="Schulz F."/>
            <person name="Roux S."/>
            <person name="Paez-Espino D."/>
            <person name="Jungbluth S."/>
            <person name="Walsh D.A."/>
            <person name="Denef V.J."/>
            <person name="McMahon K.D."/>
            <person name="Konstantinidis K.T."/>
            <person name="Eloe-Fadrosh E.A."/>
            <person name="Kyrpides N.C."/>
            <person name="Woyke T."/>
        </authorList>
    </citation>
    <scope>NUCLEOTIDE SEQUENCE</scope>
    <source>
        <strain evidence="1">GVMAG-M-3300023174-134</strain>
    </source>
</reference>
<name>A0A6C0DAT6_9ZZZZ</name>
<dbReference type="AlphaFoldDB" id="A0A6C0DAT6"/>
<protein>
    <submittedName>
        <fullName evidence="1">Uncharacterized protein</fullName>
    </submittedName>
</protein>
<organism evidence="1">
    <name type="scientific">viral metagenome</name>
    <dbReference type="NCBI Taxonomy" id="1070528"/>
    <lineage>
        <taxon>unclassified sequences</taxon>
        <taxon>metagenomes</taxon>
        <taxon>organismal metagenomes</taxon>
    </lineage>
</organism>
<proteinExistence type="predicted"/>
<evidence type="ECO:0000313" key="1">
    <source>
        <dbReference type="EMBL" id="QHT14106.1"/>
    </source>
</evidence>
<dbReference type="EMBL" id="MN739578">
    <property type="protein sequence ID" value="QHT14106.1"/>
    <property type="molecule type" value="Genomic_DNA"/>
</dbReference>
<sequence length="189" mass="22368">MSVFLYVNDEETRGKVNIDDLYDKSQQRDLKQLAIFNKILNRVHKRITTTARNKRNDKHIWFLVPEYIFGEPVYDQGECIAYLVVKLEENGFYVRYMHPNTLFVSWNNWVPSYVRNEIKKKTGIVLDEKGNIIKKEDELDNDPNANILNDKTTNLQKNGKQYASVKDYKPTGNLVYNPEMFEKIERKIL</sequence>
<accession>A0A6C0DAT6</accession>
<dbReference type="InterPro" id="IPR043977">
    <property type="entry name" value="DUF5759"/>
</dbReference>
<dbReference type="Pfam" id="PF19063">
    <property type="entry name" value="DUF5759"/>
    <property type="match status" value="1"/>
</dbReference>